<sequence>MWRSEAAIGYPAKPPYINAMHVHLHVNIENTRVPVPLIKLRFSAVFGHLQSLFHCFHSLNDSIFRSFVLIS</sequence>
<dbReference type="AlphaFoldDB" id="A0A061EZB0"/>
<gene>
    <name evidence="1" type="ORF">TCM_025802</name>
</gene>
<dbReference type="Gramene" id="EOY10440">
    <property type="protein sequence ID" value="EOY10440"/>
    <property type="gene ID" value="TCM_025802"/>
</dbReference>
<evidence type="ECO:0000313" key="1">
    <source>
        <dbReference type="EMBL" id="EOY10440.1"/>
    </source>
</evidence>
<accession>A0A061EZB0</accession>
<keyword evidence="2" id="KW-1185">Reference proteome</keyword>
<protein>
    <submittedName>
        <fullName evidence="1">Uncharacterized protein</fullName>
    </submittedName>
</protein>
<reference evidence="1 2" key="1">
    <citation type="journal article" date="2013" name="Genome Biol.">
        <title>The genome sequence of the most widely cultivated cacao type and its use to identify candidate genes regulating pod color.</title>
        <authorList>
            <person name="Motamayor J.C."/>
            <person name="Mockaitis K."/>
            <person name="Schmutz J."/>
            <person name="Haiminen N."/>
            <person name="Iii D.L."/>
            <person name="Cornejo O."/>
            <person name="Findley S.D."/>
            <person name="Zheng P."/>
            <person name="Utro F."/>
            <person name="Royaert S."/>
            <person name="Saski C."/>
            <person name="Jenkins J."/>
            <person name="Podicheti R."/>
            <person name="Zhao M."/>
            <person name="Scheffler B.E."/>
            <person name="Stack J.C."/>
            <person name="Feltus F.A."/>
            <person name="Mustiga G.M."/>
            <person name="Amores F."/>
            <person name="Phillips W."/>
            <person name="Marelli J.P."/>
            <person name="May G.D."/>
            <person name="Shapiro H."/>
            <person name="Ma J."/>
            <person name="Bustamante C.D."/>
            <person name="Schnell R.J."/>
            <person name="Main D."/>
            <person name="Gilbert D."/>
            <person name="Parida L."/>
            <person name="Kuhn D.N."/>
        </authorList>
    </citation>
    <scope>NUCLEOTIDE SEQUENCE [LARGE SCALE GENOMIC DNA]</scope>
    <source>
        <strain evidence="2">cv. Matina 1-6</strain>
    </source>
</reference>
<name>A0A061EZB0_THECC</name>
<dbReference type="InParanoid" id="A0A061EZB0"/>
<dbReference type="EMBL" id="CM001883">
    <property type="protein sequence ID" value="EOY10440.1"/>
    <property type="molecule type" value="Genomic_DNA"/>
</dbReference>
<dbReference type="Proteomes" id="UP000026915">
    <property type="component" value="Chromosome 5"/>
</dbReference>
<proteinExistence type="predicted"/>
<dbReference type="HOGENOM" id="CLU_2745180_0_0_1"/>
<organism evidence="1 2">
    <name type="scientific">Theobroma cacao</name>
    <name type="common">Cacao</name>
    <name type="synonym">Cocoa</name>
    <dbReference type="NCBI Taxonomy" id="3641"/>
    <lineage>
        <taxon>Eukaryota</taxon>
        <taxon>Viridiplantae</taxon>
        <taxon>Streptophyta</taxon>
        <taxon>Embryophyta</taxon>
        <taxon>Tracheophyta</taxon>
        <taxon>Spermatophyta</taxon>
        <taxon>Magnoliopsida</taxon>
        <taxon>eudicotyledons</taxon>
        <taxon>Gunneridae</taxon>
        <taxon>Pentapetalae</taxon>
        <taxon>rosids</taxon>
        <taxon>malvids</taxon>
        <taxon>Malvales</taxon>
        <taxon>Malvaceae</taxon>
        <taxon>Byttnerioideae</taxon>
        <taxon>Theobroma</taxon>
    </lineage>
</organism>
<evidence type="ECO:0000313" key="2">
    <source>
        <dbReference type="Proteomes" id="UP000026915"/>
    </source>
</evidence>